<dbReference type="EMBL" id="BAAARW010000030">
    <property type="protein sequence ID" value="GAA2446507.1"/>
    <property type="molecule type" value="Genomic_DNA"/>
</dbReference>
<feature type="region of interest" description="Disordered" evidence="1">
    <location>
        <begin position="63"/>
        <end position="105"/>
    </location>
</feature>
<keyword evidence="3" id="KW-1185">Reference proteome</keyword>
<feature type="compositionally biased region" description="Basic and acidic residues" evidence="1">
    <location>
        <begin position="63"/>
        <end position="94"/>
    </location>
</feature>
<evidence type="ECO:0000313" key="2">
    <source>
        <dbReference type="EMBL" id="GAA2446507.1"/>
    </source>
</evidence>
<accession>A0ABN3K163</accession>
<proteinExistence type="predicted"/>
<comment type="caution">
    <text evidence="2">The sequence shown here is derived from an EMBL/GenBank/DDBJ whole genome shotgun (WGS) entry which is preliminary data.</text>
</comment>
<name>A0ABN3K163_9ACTN</name>
<gene>
    <name evidence="2" type="ORF">GCM10010191_74450</name>
</gene>
<organism evidence="2 3">
    <name type="scientific">Actinomadura vinacea</name>
    <dbReference type="NCBI Taxonomy" id="115336"/>
    <lineage>
        <taxon>Bacteria</taxon>
        <taxon>Bacillati</taxon>
        <taxon>Actinomycetota</taxon>
        <taxon>Actinomycetes</taxon>
        <taxon>Streptosporangiales</taxon>
        <taxon>Thermomonosporaceae</taxon>
        <taxon>Actinomadura</taxon>
    </lineage>
</organism>
<dbReference type="RefSeq" id="WP_344595523.1">
    <property type="nucleotide sequence ID" value="NZ_BAAARW010000030.1"/>
</dbReference>
<feature type="region of interest" description="Disordered" evidence="1">
    <location>
        <begin position="1"/>
        <end position="40"/>
    </location>
</feature>
<sequence length="122" mass="14105">MRVEHEKGVAWRPRGAMMVARTASTARDRDRRRRKTGPRTTISCGVRMIRDRIWYETPRAIEQHARDPGERRRCTADQDGGDHTHGTHRDDGQRDQPLPGIRPQYKVTLNVTHAKIAPFSVR</sequence>
<protein>
    <submittedName>
        <fullName evidence="2">Uncharacterized protein</fullName>
    </submittedName>
</protein>
<reference evidence="2 3" key="1">
    <citation type="journal article" date="2019" name="Int. J. Syst. Evol. Microbiol.">
        <title>The Global Catalogue of Microorganisms (GCM) 10K type strain sequencing project: providing services to taxonomists for standard genome sequencing and annotation.</title>
        <authorList>
            <consortium name="The Broad Institute Genomics Platform"/>
            <consortium name="The Broad Institute Genome Sequencing Center for Infectious Disease"/>
            <person name="Wu L."/>
            <person name="Ma J."/>
        </authorList>
    </citation>
    <scope>NUCLEOTIDE SEQUENCE [LARGE SCALE GENOMIC DNA]</scope>
    <source>
        <strain evidence="2 3">JCM 3325</strain>
    </source>
</reference>
<evidence type="ECO:0000256" key="1">
    <source>
        <dbReference type="SAM" id="MobiDB-lite"/>
    </source>
</evidence>
<dbReference type="Proteomes" id="UP001501231">
    <property type="component" value="Unassembled WGS sequence"/>
</dbReference>
<evidence type="ECO:0000313" key="3">
    <source>
        <dbReference type="Proteomes" id="UP001501231"/>
    </source>
</evidence>